<sequence>MITIRVSTLADAQRVLDIWRRAVDATHDFLTSEDREAIERDVVGFLPTAPVLLAIKDGVPVGFMLLSEGHMEALFIDPDCRGSGVGRCLVEHALTLHPAMTTDVNEQNAQAVGFYERLGFRRTGRSDLDGQGRAYPLLHLQYQG</sequence>
<keyword evidence="2" id="KW-0012">Acyltransferase</keyword>
<organism evidence="4 5">
    <name type="scientific">Lacibacterium aquatile</name>
    <dbReference type="NCBI Taxonomy" id="1168082"/>
    <lineage>
        <taxon>Bacteria</taxon>
        <taxon>Pseudomonadati</taxon>
        <taxon>Pseudomonadota</taxon>
        <taxon>Alphaproteobacteria</taxon>
        <taxon>Rhodospirillales</taxon>
        <taxon>Rhodospirillaceae</taxon>
    </lineage>
</organism>
<evidence type="ECO:0000256" key="1">
    <source>
        <dbReference type="ARBA" id="ARBA00022679"/>
    </source>
</evidence>
<dbReference type="CDD" id="cd04301">
    <property type="entry name" value="NAT_SF"/>
    <property type="match status" value="1"/>
</dbReference>
<evidence type="ECO:0000313" key="5">
    <source>
        <dbReference type="Proteomes" id="UP001597295"/>
    </source>
</evidence>
<dbReference type="NCBIfam" id="NF007807">
    <property type="entry name" value="PRK10514.1"/>
    <property type="match status" value="1"/>
</dbReference>
<dbReference type="PANTHER" id="PTHR43800:SF1">
    <property type="entry name" value="PEPTIDYL-LYSINE N-ACETYLTRANSFERASE YJAB"/>
    <property type="match status" value="1"/>
</dbReference>
<reference evidence="5" key="1">
    <citation type="journal article" date="2019" name="Int. J. Syst. Evol. Microbiol.">
        <title>The Global Catalogue of Microorganisms (GCM) 10K type strain sequencing project: providing services to taxonomists for standard genome sequencing and annotation.</title>
        <authorList>
            <consortium name="The Broad Institute Genomics Platform"/>
            <consortium name="The Broad Institute Genome Sequencing Center for Infectious Disease"/>
            <person name="Wu L."/>
            <person name="Ma J."/>
        </authorList>
    </citation>
    <scope>NUCLEOTIDE SEQUENCE [LARGE SCALE GENOMIC DNA]</scope>
    <source>
        <strain evidence="5">CGMCC 1.19062</strain>
    </source>
</reference>
<dbReference type="SUPFAM" id="SSF55729">
    <property type="entry name" value="Acyl-CoA N-acyltransferases (Nat)"/>
    <property type="match status" value="1"/>
</dbReference>
<dbReference type="Gene3D" id="3.40.630.30">
    <property type="match status" value="1"/>
</dbReference>
<name>A0ABW5DU31_9PROT</name>
<gene>
    <name evidence="4" type="ORF">ACFSM5_10455</name>
</gene>
<dbReference type="InterPro" id="IPR016181">
    <property type="entry name" value="Acyl_CoA_acyltransferase"/>
</dbReference>
<dbReference type="PROSITE" id="PS51186">
    <property type="entry name" value="GNAT"/>
    <property type="match status" value="1"/>
</dbReference>
<dbReference type="RefSeq" id="WP_379876300.1">
    <property type="nucleotide sequence ID" value="NZ_JBHUIP010000010.1"/>
</dbReference>
<evidence type="ECO:0000259" key="3">
    <source>
        <dbReference type="PROSITE" id="PS51186"/>
    </source>
</evidence>
<dbReference type="EMBL" id="JBHUIP010000010">
    <property type="protein sequence ID" value="MFD2263309.1"/>
    <property type="molecule type" value="Genomic_DNA"/>
</dbReference>
<keyword evidence="1" id="KW-0808">Transferase</keyword>
<comment type="caution">
    <text evidence="4">The sequence shown here is derived from an EMBL/GenBank/DDBJ whole genome shotgun (WGS) entry which is preliminary data.</text>
</comment>
<proteinExistence type="predicted"/>
<evidence type="ECO:0000256" key="2">
    <source>
        <dbReference type="ARBA" id="ARBA00023315"/>
    </source>
</evidence>
<dbReference type="Proteomes" id="UP001597295">
    <property type="component" value="Unassembled WGS sequence"/>
</dbReference>
<evidence type="ECO:0000313" key="4">
    <source>
        <dbReference type="EMBL" id="MFD2263309.1"/>
    </source>
</evidence>
<protein>
    <submittedName>
        <fullName evidence="4">Acetyltransferase</fullName>
    </submittedName>
</protein>
<dbReference type="Pfam" id="PF13673">
    <property type="entry name" value="Acetyltransf_10"/>
    <property type="match status" value="1"/>
</dbReference>
<accession>A0ABW5DU31</accession>
<dbReference type="PANTHER" id="PTHR43800">
    <property type="entry name" value="PEPTIDYL-LYSINE N-ACETYLTRANSFERASE YJAB"/>
    <property type="match status" value="1"/>
</dbReference>
<keyword evidence="5" id="KW-1185">Reference proteome</keyword>
<dbReference type="InterPro" id="IPR000182">
    <property type="entry name" value="GNAT_dom"/>
</dbReference>
<feature type="domain" description="N-acetyltransferase" evidence="3">
    <location>
        <begin position="2"/>
        <end position="142"/>
    </location>
</feature>